<dbReference type="GO" id="GO:0006310">
    <property type="term" value="P:DNA recombination"/>
    <property type="evidence" value="ECO:0007669"/>
    <property type="project" value="UniProtKB-KW"/>
</dbReference>
<organism evidence="3 5">
    <name type="scientific">Orientia tsutsugamushi str. Gilliam</name>
    <dbReference type="NCBI Taxonomy" id="1359184"/>
    <lineage>
        <taxon>Bacteria</taxon>
        <taxon>Pseudomonadati</taxon>
        <taxon>Pseudomonadota</taxon>
        <taxon>Alphaproteobacteria</taxon>
        <taxon>Rickettsiales</taxon>
        <taxon>Rickettsiaceae</taxon>
        <taxon>Rickettsieae</taxon>
        <taxon>Orientia</taxon>
    </lineage>
</organism>
<feature type="domain" description="Tyr recombinase" evidence="2">
    <location>
        <begin position="7"/>
        <end position="85"/>
    </location>
</feature>
<evidence type="ECO:0000256" key="1">
    <source>
        <dbReference type="ARBA" id="ARBA00023172"/>
    </source>
</evidence>
<dbReference type="InterPro" id="IPR002104">
    <property type="entry name" value="Integrase_catalytic"/>
</dbReference>
<evidence type="ECO:0000259" key="2">
    <source>
        <dbReference type="Pfam" id="PF00589"/>
    </source>
</evidence>
<dbReference type="InterPro" id="IPR011010">
    <property type="entry name" value="DNA_brk_join_enz"/>
</dbReference>
<dbReference type="GO" id="GO:0003677">
    <property type="term" value="F:DNA binding"/>
    <property type="evidence" value="ECO:0007669"/>
    <property type="project" value="InterPro"/>
</dbReference>
<sequence>MEILQARKLTSKSKLVLPSATSESGHLAHPNSAWKIICEKARIKNFRIHDLRRTFASCIGDVGASQRTISIALNHISPESTISYTIPCLKLVQEYMSKATQIIKGCARSYNIYNTI</sequence>
<reference evidence="4" key="2">
    <citation type="submission" date="2018-03" db="EMBL/GenBank/DDBJ databases">
        <authorList>
            <person name="Keele B.F."/>
        </authorList>
    </citation>
    <scope>NUCLEOTIDE SEQUENCE [LARGE SCALE GENOMIC DNA]</scope>
    <source>
        <strain evidence="4">Gilliam</strain>
    </source>
</reference>
<dbReference type="InterPro" id="IPR013762">
    <property type="entry name" value="Integrase-like_cat_sf"/>
</dbReference>
<accession>A0A0F3M838</accession>
<evidence type="ECO:0000313" key="4">
    <source>
        <dbReference type="EMBL" id="SPR11206.1"/>
    </source>
</evidence>
<dbReference type="Proteomes" id="UP000033769">
    <property type="component" value="Unassembled WGS sequence"/>
</dbReference>
<name>A0A0F3M838_ORITS</name>
<dbReference type="AlphaFoldDB" id="A0A0F3M838"/>
<dbReference type="EMBL" id="LANO01000035">
    <property type="protein sequence ID" value="KJV51900.1"/>
    <property type="molecule type" value="Genomic_DNA"/>
</dbReference>
<dbReference type="Pfam" id="PF00589">
    <property type="entry name" value="Phage_integrase"/>
    <property type="match status" value="1"/>
</dbReference>
<evidence type="ECO:0000313" key="5">
    <source>
        <dbReference type="Proteomes" id="UP000033769"/>
    </source>
</evidence>
<evidence type="ECO:0000313" key="6">
    <source>
        <dbReference type="Proteomes" id="UP000244959"/>
    </source>
</evidence>
<gene>
    <name evidence="4" type="ORF">GILLIAM_02246</name>
    <name evidence="3" type="ORF">OTSGILL_1911</name>
</gene>
<dbReference type="Gene3D" id="1.10.443.10">
    <property type="entry name" value="Intergrase catalytic core"/>
    <property type="match status" value="1"/>
</dbReference>
<proteinExistence type="predicted"/>
<evidence type="ECO:0000313" key="3">
    <source>
        <dbReference type="EMBL" id="KJV51900.1"/>
    </source>
</evidence>
<dbReference type="Proteomes" id="UP000244959">
    <property type="component" value="Chromosome I"/>
</dbReference>
<dbReference type="EMBL" id="LS398551">
    <property type="protein sequence ID" value="SPR11206.1"/>
    <property type="molecule type" value="Genomic_DNA"/>
</dbReference>
<protein>
    <submittedName>
        <fullName evidence="3 4">Integrase</fullName>
    </submittedName>
</protein>
<keyword evidence="1" id="KW-0233">DNA recombination</keyword>
<reference evidence="6" key="3">
    <citation type="submission" date="2018-03" db="EMBL/GenBank/DDBJ databases">
        <authorList>
            <person name="Batty M. E."/>
            <person name="Batty M E."/>
        </authorList>
    </citation>
    <scope>NUCLEOTIDE SEQUENCE [LARGE SCALE GENOMIC DNA]</scope>
    <source>
        <strain evidence="6">Gilliam</strain>
    </source>
</reference>
<keyword evidence="6" id="KW-1185">Reference proteome</keyword>
<dbReference type="SUPFAM" id="SSF56349">
    <property type="entry name" value="DNA breaking-rejoining enzymes"/>
    <property type="match status" value="1"/>
</dbReference>
<dbReference type="GO" id="GO:0015074">
    <property type="term" value="P:DNA integration"/>
    <property type="evidence" value="ECO:0007669"/>
    <property type="project" value="InterPro"/>
</dbReference>
<dbReference type="PATRIC" id="fig|1359184.3.peg.1578"/>
<reference evidence="3 5" key="1">
    <citation type="submission" date="2015-02" db="EMBL/GenBank/DDBJ databases">
        <title>Genome Sequencing of Rickettsiales.</title>
        <authorList>
            <person name="Daugherty S.C."/>
            <person name="Su Q."/>
            <person name="Abolude K."/>
            <person name="Beier-Sexton M."/>
            <person name="Carlyon J.A."/>
            <person name="Carter R."/>
            <person name="Day N.P."/>
            <person name="Dumler S.J."/>
            <person name="Dyachenko V."/>
            <person name="Godinez A."/>
            <person name="Kurtti T.J."/>
            <person name="Lichay M."/>
            <person name="Mullins K.E."/>
            <person name="Ott S."/>
            <person name="Pappas-Brown V."/>
            <person name="Paris D.H."/>
            <person name="Patel P."/>
            <person name="Richards A.L."/>
            <person name="Sadzewicz L."/>
            <person name="Sears K."/>
            <person name="Seidman D."/>
            <person name="Sengamalay N."/>
            <person name="Stenos J."/>
            <person name="Tallon L.J."/>
            <person name="Vincent G."/>
            <person name="Fraser C.M."/>
            <person name="Munderloh U."/>
            <person name="Dunning-Hotopp J.C."/>
        </authorList>
    </citation>
    <scope>NUCLEOTIDE SEQUENCE [LARGE SCALE GENOMIC DNA]</scope>
    <source>
        <strain evidence="3 5">Gilliam</strain>
    </source>
</reference>